<dbReference type="EC" id="1.-.-.-" evidence="3"/>
<dbReference type="Proteomes" id="UP001597492">
    <property type="component" value="Unassembled WGS sequence"/>
</dbReference>
<organism evidence="3 4">
    <name type="scientific">Gulosibacter faecalis</name>
    <dbReference type="NCBI Taxonomy" id="272240"/>
    <lineage>
        <taxon>Bacteria</taxon>
        <taxon>Bacillati</taxon>
        <taxon>Actinomycetota</taxon>
        <taxon>Actinomycetes</taxon>
        <taxon>Micrococcales</taxon>
        <taxon>Microbacteriaceae</taxon>
        <taxon>Gulosibacter</taxon>
    </lineage>
</organism>
<dbReference type="NCBIfam" id="TIGR03558">
    <property type="entry name" value="oxido_grp_1"/>
    <property type="match status" value="1"/>
</dbReference>
<keyword evidence="3" id="KW-0560">Oxidoreductase</keyword>
<evidence type="ECO:0000256" key="1">
    <source>
        <dbReference type="ARBA" id="ARBA00007789"/>
    </source>
</evidence>
<dbReference type="EMBL" id="JBHUNE010000003">
    <property type="protein sequence ID" value="MFD2757650.1"/>
    <property type="molecule type" value="Genomic_DNA"/>
</dbReference>
<keyword evidence="4" id="KW-1185">Reference proteome</keyword>
<dbReference type="PANTHER" id="PTHR30137">
    <property type="entry name" value="LUCIFERASE-LIKE MONOOXYGENASE"/>
    <property type="match status" value="1"/>
</dbReference>
<evidence type="ECO:0000313" key="3">
    <source>
        <dbReference type="EMBL" id="MFD2757650.1"/>
    </source>
</evidence>
<dbReference type="CDD" id="cd00347">
    <property type="entry name" value="Flavin_utilizing_monoxygenases"/>
    <property type="match status" value="1"/>
</dbReference>
<dbReference type="RefSeq" id="WP_019618357.1">
    <property type="nucleotide sequence ID" value="NZ_JBHUNE010000003.1"/>
</dbReference>
<protein>
    <submittedName>
        <fullName evidence="3">LLM class flavin-dependent oxidoreductase</fullName>
        <ecNumber evidence="3">1.-.-.-</ecNumber>
    </submittedName>
</protein>
<evidence type="ECO:0000259" key="2">
    <source>
        <dbReference type="Pfam" id="PF00296"/>
    </source>
</evidence>
<comment type="similarity">
    <text evidence="1">To bacterial alkanal monooxygenase alpha and beta chains.</text>
</comment>
<dbReference type="Pfam" id="PF00296">
    <property type="entry name" value="Bac_luciferase"/>
    <property type="match status" value="1"/>
</dbReference>
<dbReference type="InterPro" id="IPR011251">
    <property type="entry name" value="Luciferase-like_dom"/>
</dbReference>
<dbReference type="GO" id="GO:0016491">
    <property type="term" value="F:oxidoreductase activity"/>
    <property type="evidence" value="ECO:0007669"/>
    <property type="project" value="UniProtKB-KW"/>
</dbReference>
<evidence type="ECO:0000313" key="4">
    <source>
        <dbReference type="Proteomes" id="UP001597492"/>
    </source>
</evidence>
<reference evidence="4" key="1">
    <citation type="journal article" date="2019" name="Int. J. Syst. Evol. Microbiol.">
        <title>The Global Catalogue of Microorganisms (GCM) 10K type strain sequencing project: providing services to taxonomists for standard genome sequencing and annotation.</title>
        <authorList>
            <consortium name="The Broad Institute Genomics Platform"/>
            <consortium name="The Broad Institute Genome Sequencing Center for Infectious Disease"/>
            <person name="Wu L."/>
            <person name="Ma J."/>
        </authorList>
    </citation>
    <scope>NUCLEOTIDE SEQUENCE [LARGE SCALE GENOMIC DNA]</scope>
    <source>
        <strain evidence="4">TISTR 1514</strain>
    </source>
</reference>
<proteinExistence type="predicted"/>
<dbReference type="InterPro" id="IPR050766">
    <property type="entry name" value="Bact_Lucif_Oxidored"/>
</dbReference>
<sequence length="344" mass="37099">MTAISVLDLIPLNATQTLAEALADSRALVRRADALGYSRYWVAEHHNSGAIASTSPAVALAHLGEGTSRIRLGSGGVMLPNHSPLVIAEQFALLEGMYPGRVDIGLGRAPGTDPITARALRRDMSRETVDRYPSDVLELAGYLGDVHEEIDAELFTKLRAAADVANVPDIWLLGSSLYSAELAGMLGMAYSYANHFAMNGNAVEALDHYREHFRPSARLSEPKAMVSASVLVADSLDEARRLDLPTRVFKYQLFAGNIGPTMSPDDAATFSQRVVNADIWHRASGSQYVGPADLVADGLRRLVQVTGADELIVQPNGYDLPTRQRSVDDLAAEFELPAAATMNE</sequence>
<dbReference type="Gene3D" id="3.20.20.30">
    <property type="entry name" value="Luciferase-like domain"/>
    <property type="match status" value="1"/>
</dbReference>
<dbReference type="InterPro" id="IPR036661">
    <property type="entry name" value="Luciferase-like_sf"/>
</dbReference>
<accession>A0ABW5UW44</accession>
<comment type="caution">
    <text evidence="3">The sequence shown here is derived from an EMBL/GenBank/DDBJ whole genome shotgun (WGS) entry which is preliminary data.</text>
</comment>
<dbReference type="SUPFAM" id="SSF51679">
    <property type="entry name" value="Bacterial luciferase-like"/>
    <property type="match status" value="1"/>
</dbReference>
<gene>
    <name evidence="3" type="ORF">ACFSW7_04555</name>
</gene>
<name>A0ABW5UW44_9MICO</name>
<dbReference type="PANTHER" id="PTHR30137:SF6">
    <property type="entry name" value="LUCIFERASE-LIKE MONOOXYGENASE"/>
    <property type="match status" value="1"/>
</dbReference>
<dbReference type="InterPro" id="IPR019949">
    <property type="entry name" value="CmoO-like"/>
</dbReference>
<feature type="domain" description="Luciferase-like" evidence="2">
    <location>
        <begin position="13"/>
        <end position="304"/>
    </location>
</feature>